<gene>
    <name evidence="2" type="ORF">K4G66_09155</name>
</gene>
<dbReference type="SUPFAM" id="SSF52317">
    <property type="entry name" value="Class I glutamine amidotransferase-like"/>
    <property type="match status" value="1"/>
</dbReference>
<dbReference type="InterPro" id="IPR029010">
    <property type="entry name" value="ThuA-like"/>
</dbReference>
<dbReference type="EMBL" id="CP120682">
    <property type="protein sequence ID" value="WKN38869.1"/>
    <property type="molecule type" value="Genomic_DNA"/>
</dbReference>
<dbReference type="AlphaFoldDB" id="A0AA49GS14"/>
<dbReference type="Pfam" id="PF06283">
    <property type="entry name" value="ThuA"/>
    <property type="match status" value="1"/>
</dbReference>
<accession>A0AA49GS14</accession>
<evidence type="ECO:0000313" key="2">
    <source>
        <dbReference type="EMBL" id="WKN38869.1"/>
    </source>
</evidence>
<dbReference type="InterPro" id="IPR029062">
    <property type="entry name" value="Class_I_gatase-like"/>
</dbReference>
<reference evidence="2" key="2">
    <citation type="journal article" date="2024" name="Antonie Van Leeuwenhoek">
        <title>Roseihalotalea indica gen. nov., sp. nov., a halophilic Bacteroidetes from mesopelagic Southwest Indian Ocean with higher carbohydrate metabolic potential.</title>
        <authorList>
            <person name="Chen B."/>
            <person name="Zhang M."/>
            <person name="Lin D."/>
            <person name="Ye J."/>
            <person name="Tang K."/>
        </authorList>
    </citation>
    <scope>NUCLEOTIDE SEQUENCE</scope>
    <source>
        <strain evidence="2">TK19036</strain>
    </source>
</reference>
<dbReference type="PANTHER" id="PTHR40469:SF2">
    <property type="entry name" value="GALACTOSE-BINDING DOMAIN-LIKE SUPERFAMILY PROTEIN"/>
    <property type="match status" value="1"/>
</dbReference>
<protein>
    <submittedName>
        <fullName evidence="2">ThuA domain-containing protein</fullName>
    </submittedName>
</protein>
<dbReference type="Gene3D" id="3.40.50.880">
    <property type="match status" value="1"/>
</dbReference>
<organism evidence="2">
    <name type="scientific">Roseihalotalea indica</name>
    <dbReference type="NCBI Taxonomy" id="2867963"/>
    <lineage>
        <taxon>Bacteria</taxon>
        <taxon>Pseudomonadati</taxon>
        <taxon>Bacteroidota</taxon>
        <taxon>Cytophagia</taxon>
        <taxon>Cytophagales</taxon>
        <taxon>Catalimonadaceae</taxon>
        <taxon>Roseihalotalea</taxon>
    </lineage>
</organism>
<proteinExistence type="predicted"/>
<evidence type="ECO:0000259" key="1">
    <source>
        <dbReference type="Pfam" id="PF06283"/>
    </source>
</evidence>
<sequence length="272" mass="30737">MNLFPDPASSLWIRLVLPVLLITQSALAQVLVVQDEMPQIEVLSDFLQNTGKLKVDVVDQAHLPDDMSSYQAVIGFIHGELKVAAEKAIIAYTEAGGRYVCLHHSISSGKAKNEFYFDFLGIQLDHPESSSKPVKPGEGYGWFHDDENGITYTLVNLNPHHYITNHHIEWSTPVAYTSSDEPAVEREYPAIALQKTEVYMNHKFTDGREKTVLCGVKYSDPRNGELFMQDRGVWWKHYGEGLIFYLMPGHASSDYENPNIAQMVLNAINWQP</sequence>
<name>A0AA49GS14_9BACT</name>
<dbReference type="PANTHER" id="PTHR40469">
    <property type="entry name" value="SECRETED GLYCOSYL HYDROLASE"/>
    <property type="match status" value="1"/>
</dbReference>
<reference evidence="2" key="1">
    <citation type="journal article" date="2023" name="Comput. Struct. Biotechnol. J.">
        <title>Discovery of a novel marine Bacteroidetes with a rich repertoire of carbohydrate-active enzymes.</title>
        <authorList>
            <person name="Chen B."/>
            <person name="Liu G."/>
            <person name="Chen Q."/>
            <person name="Wang H."/>
            <person name="Liu L."/>
            <person name="Tang K."/>
        </authorList>
    </citation>
    <scope>NUCLEOTIDE SEQUENCE</scope>
    <source>
        <strain evidence="2">TK19036</strain>
    </source>
</reference>
<feature type="domain" description="ThuA-like" evidence="1">
    <location>
        <begin position="37"/>
        <end position="270"/>
    </location>
</feature>